<evidence type="ECO:0008006" key="3">
    <source>
        <dbReference type="Google" id="ProtNLM"/>
    </source>
</evidence>
<dbReference type="AlphaFoldDB" id="A0AAN5NDG6"/>
<evidence type="ECO:0000313" key="1">
    <source>
        <dbReference type="EMBL" id="HAT4299469.1"/>
    </source>
</evidence>
<dbReference type="RefSeq" id="WP_110035230.1">
    <property type="nucleotide sequence ID" value="NZ_PJTE01000014.1"/>
</dbReference>
<dbReference type="Gene3D" id="1.10.10.10">
    <property type="entry name" value="Winged helix-like DNA-binding domain superfamily/Winged helix DNA-binding domain"/>
    <property type="match status" value="1"/>
</dbReference>
<reference evidence="1" key="2">
    <citation type="submission" date="2020-07" db="EMBL/GenBank/DDBJ databases">
        <authorList>
            <consortium name="NCBI Pathogen Detection Project"/>
        </authorList>
    </citation>
    <scope>NUCLEOTIDE SEQUENCE</scope>
    <source>
        <strain evidence="1">C25</strain>
    </source>
</reference>
<organism evidence="1 2">
    <name type="scientific">Clostridium perfringens</name>
    <dbReference type="NCBI Taxonomy" id="1502"/>
    <lineage>
        <taxon>Bacteria</taxon>
        <taxon>Bacillati</taxon>
        <taxon>Bacillota</taxon>
        <taxon>Clostridia</taxon>
        <taxon>Eubacteriales</taxon>
        <taxon>Clostridiaceae</taxon>
        <taxon>Clostridium</taxon>
    </lineage>
</organism>
<dbReference type="Gene3D" id="3.40.960.10">
    <property type="entry name" value="VSR Endonuclease"/>
    <property type="match status" value="1"/>
</dbReference>
<dbReference type="Proteomes" id="UP000855421">
    <property type="component" value="Unassembled WGS sequence"/>
</dbReference>
<name>A0AAN5NDG6_CLOPF</name>
<reference evidence="1" key="1">
    <citation type="journal article" date="2018" name="Genome Biol.">
        <title>SKESA: strategic k-mer extension for scrupulous assemblies.</title>
        <authorList>
            <person name="Souvorov A."/>
            <person name="Agarwala R."/>
            <person name="Lipman D.J."/>
        </authorList>
    </citation>
    <scope>NUCLEOTIDE SEQUENCE</scope>
    <source>
        <strain evidence="1">C25</strain>
    </source>
</reference>
<gene>
    <name evidence="1" type="ORF">I9063_002873</name>
</gene>
<protein>
    <recommendedName>
        <fullName evidence="3">Zinc-ribbon domain-containing protein</fullName>
    </recommendedName>
</protein>
<evidence type="ECO:0000313" key="2">
    <source>
        <dbReference type="Proteomes" id="UP000855421"/>
    </source>
</evidence>
<comment type="caution">
    <text evidence="1">The sequence shown here is derived from an EMBL/GenBank/DDBJ whole genome shotgun (WGS) entry which is preliminary data.</text>
</comment>
<dbReference type="InterPro" id="IPR036388">
    <property type="entry name" value="WH-like_DNA-bd_sf"/>
</dbReference>
<dbReference type="EMBL" id="DACTBT010000028">
    <property type="protein sequence ID" value="HAT4299469.1"/>
    <property type="molecule type" value="Genomic_DNA"/>
</dbReference>
<accession>A0AAN5NDG6</accession>
<proteinExistence type="predicted"/>
<sequence length="389" mass="45316">MTKAKTHREFLEEVKNKFHGEYIVLGQYKNWKTKILVRHNCDNCKKYEWEIAPTNLLKGYGCPICSVPPQKTVLGINTIWDTDRWMCDLGISEEDSKKYSRGSGKKITITCPDCGKEKKIVIKEIYNRKSISCSCGDGKSYPEKFVMNVLEQLNINFEIEYKPKWIDNKRYDFYIKDFNCIVETHGSQHYSRKFTIAKARTLEEEQSNDKYKKEMAFKNGVKHYIELDCRESNLEWIKNSILNSKLNELFDLSKINWNKCAEFASKNIVKEVCEYWNNKIEEEGTVNIGKHFNIARGTVVEYLNKGTKLGWCQYSGKEELKKCGINSGKASSKKVEIFKDNQSLGIFNSCAELSRQSEELFEVKLLTSKISLVCNNKKPQYKGFNFKYL</sequence>